<feature type="region of interest" description="Disordered" evidence="1">
    <location>
        <begin position="1"/>
        <end position="31"/>
    </location>
</feature>
<sequence length="222" mass="23589">MPTRAQTEEAARAVTAACPPPVARGDPSEMPRDSVFQFQSIKLIKNYSHLAFSPCFTHKIGTHGVQPDQGGNGANGSSLSPLLASRPPPRVSTLPPSPPRFSPPPPSPPRVAWGATSRGAGARGGHGQGSEGGVRRRRHPWPGRHRWRAAQAAAMARARATRARAAQIWSRQSRIRRRCLASSSRPPPHHVSPATATAASRPASARHCRGPHRGSAGNRAGD</sequence>
<accession>A0A8T0P1Y8</accession>
<name>A0A8T0P1Y8_PANVG</name>
<dbReference type="EMBL" id="CM029052">
    <property type="protein sequence ID" value="KAG2556181.1"/>
    <property type="molecule type" value="Genomic_DNA"/>
</dbReference>
<feature type="compositionally biased region" description="Basic and acidic residues" evidence="1">
    <location>
        <begin position="1"/>
        <end position="11"/>
    </location>
</feature>
<protein>
    <submittedName>
        <fullName evidence="2">Uncharacterized protein</fullName>
    </submittedName>
</protein>
<feature type="compositionally biased region" description="Low complexity" evidence="1">
    <location>
        <begin position="191"/>
        <end position="203"/>
    </location>
</feature>
<proteinExistence type="predicted"/>
<feature type="compositionally biased region" description="Low complexity" evidence="1">
    <location>
        <begin position="110"/>
        <end position="120"/>
    </location>
</feature>
<dbReference type="Proteomes" id="UP000823388">
    <property type="component" value="Chromosome 8N"/>
</dbReference>
<organism evidence="2 3">
    <name type="scientific">Panicum virgatum</name>
    <name type="common">Blackwell switchgrass</name>
    <dbReference type="NCBI Taxonomy" id="38727"/>
    <lineage>
        <taxon>Eukaryota</taxon>
        <taxon>Viridiplantae</taxon>
        <taxon>Streptophyta</taxon>
        <taxon>Embryophyta</taxon>
        <taxon>Tracheophyta</taxon>
        <taxon>Spermatophyta</taxon>
        <taxon>Magnoliopsida</taxon>
        <taxon>Liliopsida</taxon>
        <taxon>Poales</taxon>
        <taxon>Poaceae</taxon>
        <taxon>PACMAD clade</taxon>
        <taxon>Panicoideae</taxon>
        <taxon>Panicodae</taxon>
        <taxon>Paniceae</taxon>
        <taxon>Panicinae</taxon>
        <taxon>Panicum</taxon>
        <taxon>Panicum sect. Hiantes</taxon>
    </lineage>
</organism>
<reference evidence="2" key="1">
    <citation type="submission" date="2020-05" db="EMBL/GenBank/DDBJ databases">
        <title>WGS assembly of Panicum virgatum.</title>
        <authorList>
            <person name="Lovell J.T."/>
            <person name="Jenkins J."/>
            <person name="Shu S."/>
            <person name="Juenger T.E."/>
            <person name="Schmutz J."/>
        </authorList>
    </citation>
    <scope>NUCLEOTIDE SEQUENCE</scope>
    <source>
        <strain evidence="2">AP13</strain>
    </source>
</reference>
<feature type="compositionally biased region" description="Pro residues" evidence="1">
    <location>
        <begin position="86"/>
        <end position="109"/>
    </location>
</feature>
<feature type="region of interest" description="Disordered" evidence="1">
    <location>
        <begin position="165"/>
        <end position="222"/>
    </location>
</feature>
<feature type="compositionally biased region" description="Gly residues" evidence="1">
    <location>
        <begin position="121"/>
        <end position="132"/>
    </location>
</feature>
<evidence type="ECO:0000256" key="1">
    <source>
        <dbReference type="SAM" id="MobiDB-lite"/>
    </source>
</evidence>
<comment type="caution">
    <text evidence="2">The sequence shown here is derived from an EMBL/GenBank/DDBJ whole genome shotgun (WGS) entry which is preliminary data.</text>
</comment>
<evidence type="ECO:0000313" key="2">
    <source>
        <dbReference type="EMBL" id="KAG2556181.1"/>
    </source>
</evidence>
<feature type="region of interest" description="Disordered" evidence="1">
    <location>
        <begin position="63"/>
        <end position="143"/>
    </location>
</feature>
<dbReference type="AlphaFoldDB" id="A0A8T0P1Y8"/>
<evidence type="ECO:0000313" key="3">
    <source>
        <dbReference type="Proteomes" id="UP000823388"/>
    </source>
</evidence>
<keyword evidence="3" id="KW-1185">Reference proteome</keyword>
<gene>
    <name evidence="2" type="ORF">PVAP13_8NG033601</name>
</gene>